<dbReference type="KEGG" id="egr:104442845"/>
<proteinExistence type="predicted"/>
<dbReference type="eggNOG" id="ENOG502QQEP">
    <property type="taxonomic scope" value="Eukaryota"/>
</dbReference>
<dbReference type="FunCoup" id="A0A059CFS8">
    <property type="interactions" value="228"/>
</dbReference>
<dbReference type="Pfam" id="PF00190">
    <property type="entry name" value="Cupin_1"/>
    <property type="match status" value="1"/>
</dbReference>
<keyword evidence="1 3" id="KW-0732">Signal</keyword>
<evidence type="ECO:0000256" key="3">
    <source>
        <dbReference type="SAM" id="SignalP"/>
    </source>
</evidence>
<feature type="domain" description="Cupin type-1" evidence="4">
    <location>
        <begin position="367"/>
        <end position="538"/>
    </location>
</feature>
<evidence type="ECO:0000256" key="2">
    <source>
        <dbReference type="SAM" id="MobiDB-lite"/>
    </source>
</evidence>
<feature type="compositionally biased region" description="Basic and acidic residues" evidence="2">
    <location>
        <begin position="152"/>
        <end position="161"/>
    </location>
</feature>
<evidence type="ECO:0000313" key="5">
    <source>
        <dbReference type="EMBL" id="KCW76785.1"/>
    </source>
</evidence>
<feature type="signal peptide" evidence="3">
    <location>
        <begin position="1"/>
        <end position="23"/>
    </location>
</feature>
<accession>A0A059CFS8</accession>
<reference evidence="5" key="1">
    <citation type="submission" date="2013-07" db="EMBL/GenBank/DDBJ databases">
        <title>The genome of Eucalyptus grandis.</title>
        <authorList>
            <person name="Schmutz J."/>
            <person name="Hayes R."/>
            <person name="Myburg A."/>
            <person name="Tuskan G."/>
            <person name="Grattapaglia D."/>
            <person name="Rokhsar D.S."/>
        </authorList>
    </citation>
    <scope>NUCLEOTIDE SEQUENCE</scope>
    <source>
        <tissue evidence="5">Leaf extractions</tissue>
    </source>
</reference>
<feature type="chain" id="PRO_5001574473" description="Cupin type-1 domain-containing protein" evidence="3">
    <location>
        <begin position="24"/>
        <end position="566"/>
    </location>
</feature>
<dbReference type="Gene3D" id="2.60.120.10">
    <property type="entry name" value="Jelly Rolls"/>
    <property type="match status" value="2"/>
</dbReference>
<dbReference type="EMBL" id="KK198756">
    <property type="protein sequence ID" value="KCW76785.1"/>
    <property type="molecule type" value="Genomic_DNA"/>
</dbReference>
<feature type="compositionally biased region" description="Basic and acidic residues" evidence="2">
    <location>
        <begin position="114"/>
        <end position="140"/>
    </location>
</feature>
<feature type="domain" description="Cupin type-1" evidence="4">
    <location>
        <begin position="161"/>
        <end position="320"/>
    </location>
</feature>
<dbReference type="InterPro" id="IPR014710">
    <property type="entry name" value="RmlC-like_jellyroll"/>
</dbReference>
<dbReference type="InterPro" id="IPR011051">
    <property type="entry name" value="RmlC_Cupin_sf"/>
</dbReference>
<dbReference type="OMA" id="NLEVVCF"/>
<protein>
    <recommendedName>
        <fullName evidence="4">Cupin type-1 domain-containing protein</fullName>
    </recommendedName>
</protein>
<dbReference type="InterPro" id="IPR050253">
    <property type="entry name" value="Seed_Storage-Functional"/>
</dbReference>
<feature type="compositionally biased region" description="Acidic residues" evidence="2">
    <location>
        <begin position="141"/>
        <end position="151"/>
    </location>
</feature>
<organism evidence="5">
    <name type="scientific">Eucalyptus grandis</name>
    <name type="common">Flooded gum</name>
    <dbReference type="NCBI Taxonomy" id="71139"/>
    <lineage>
        <taxon>Eukaryota</taxon>
        <taxon>Viridiplantae</taxon>
        <taxon>Streptophyta</taxon>
        <taxon>Embryophyta</taxon>
        <taxon>Tracheophyta</taxon>
        <taxon>Spermatophyta</taxon>
        <taxon>Magnoliopsida</taxon>
        <taxon>eudicotyledons</taxon>
        <taxon>Gunneridae</taxon>
        <taxon>Pentapetalae</taxon>
        <taxon>rosids</taxon>
        <taxon>malvids</taxon>
        <taxon>Myrtales</taxon>
        <taxon>Myrtaceae</taxon>
        <taxon>Myrtoideae</taxon>
        <taxon>Eucalypteae</taxon>
        <taxon>Eucalyptus</taxon>
    </lineage>
</organism>
<dbReference type="InParanoid" id="A0A059CFS8"/>
<dbReference type="Gramene" id="KCW76785">
    <property type="protein sequence ID" value="KCW76785"/>
    <property type="gene ID" value="EUGRSUZ_D01140"/>
</dbReference>
<name>A0A059CFS8_EUCGR</name>
<feature type="region of interest" description="Disordered" evidence="2">
    <location>
        <begin position="437"/>
        <end position="462"/>
    </location>
</feature>
<dbReference type="InterPro" id="IPR006045">
    <property type="entry name" value="Cupin_1"/>
</dbReference>
<dbReference type="PANTHER" id="PTHR31189:SF13">
    <property type="entry name" value="CUPINCIN"/>
    <property type="match status" value="1"/>
</dbReference>
<dbReference type="SUPFAM" id="SSF51182">
    <property type="entry name" value="RmlC-like cupins"/>
    <property type="match status" value="2"/>
</dbReference>
<dbReference type="SMART" id="SM00835">
    <property type="entry name" value="Cupin_1"/>
    <property type="match status" value="2"/>
</dbReference>
<feature type="region of interest" description="Disordered" evidence="2">
    <location>
        <begin position="343"/>
        <end position="362"/>
    </location>
</feature>
<dbReference type="OrthoDB" id="1912756at2759"/>
<evidence type="ECO:0000259" key="4">
    <source>
        <dbReference type="SMART" id="SM00835"/>
    </source>
</evidence>
<gene>
    <name evidence="5" type="ORF">EUGRSUZ_D01140</name>
</gene>
<dbReference type="STRING" id="71139.A0A059CFS8"/>
<sequence>MGLKASLVVLSLLLALALASASAKQDPELKQCRHQCKVQQQFSEEQQRQCEQRCEDYYLQKQERKREEGREEEKGGGDDRKQLKECQKQCERRQQKGRSREGCQQRCVEAYGRKGEDQPRNRRGKEDQEKERGREWVNDRYEEEEEEEGGESEGREESDNPYVFDREHFKAIVETEHGRVSVLPKFTKRSKLLRGIENFRLALLEAEPNTFEVPSHWDTDAVLFIVEGRGTITLVRQNKRQSINIEEGDIVRVEAGTPVYMINRDQNQKLIIAQLLRPVNLPSQFEAFYGTGGQNPESFYTAFSWEVLEAALKTDRNKLERLFGQQQQGAIVKASREQIEALSGHEEGGRWPFGGGESHGSKGSRSFNLFNKHPSHANQHGQLYIADRDDFKELEDMDVMISFANITQGSMIGPYYNSRATKISFVTEGEGYLEMGCPHLSSSRSKHSRHQKQQGGGGGGRTYQKVRAQLRRGTAFIVPAGHPVAAIASKNSNLQIACFEVNAENNVRYPLAGKRNIIDLMEREAKELAFNFPSRDVDRIFKSQDEEFFFAGPEEWQEQEKGYADE</sequence>
<feature type="region of interest" description="Disordered" evidence="2">
    <location>
        <begin position="114"/>
        <end position="161"/>
    </location>
</feature>
<dbReference type="PANTHER" id="PTHR31189">
    <property type="entry name" value="OS03G0336100 PROTEIN-RELATED"/>
    <property type="match status" value="1"/>
</dbReference>
<evidence type="ECO:0000256" key="1">
    <source>
        <dbReference type="ARBA" id="ARBA00022729"/>
    </source>
</evidence>
<dbReference type="CDD" id="cd02244">
    <property type="entry name" value="cupin_7S_vicilin-like_N"/>
    <property type="match status" value="1"/>
</dbReference>
<dbReference type="AlphaFoldDB" id="A0A059CFS8"/>
<dbReference type="CDD" id="cd02245">
    <property type="entry name" value="cupin_7S_vicilin-like_C"/>
    <property type="match status" value="1"/>
</dbReference>